<dbReference type="PROSITE" id="PS00135">
    <property type="entry name" value="TRYPSIN_SER"/>
    <property type="match status" value="1"/>
</dbReference>
<feature type="active site" description="Charge relay system" evidence="16">
    <location>
        <position position="195"/>
    </location>
</feature>
<dbReference type="InterPro" id="IPR050442">
    <property type="entry name" value="Peptidase_S1_coag_factors"/>
</dbReference>
<dbReference type="InterPro" id="IPR033116">
    <property type="entry name" value="TRYPSIN_SER"/>
</dbReference>
<dbReference type="InterPro" id="IPR009003">
    <property type="entry name" value="Peptidase_S1_PA"/>
</dbReference>
<dbReference type="GO" id="GO:0007596">
    <property type="term" value="P:blood coagulation"/>
    <property type="evidence" value="ECO:0007669"/>
    <property type="project" value="UniProtKB-KW"/>
</dbReference>
<protein>
    <submittedName>
        <fullName evidence="21">Coagulation factor VII</fullName>
    </submittedName>
</protein>
<dbReference type="Pfam" id="PF00089">
    <property type="entry name" value="Trypsin"/>
    <property type="match status" value="1"/>
</dbReference>
<dbReference type="PROSITE" id="PS50240">
    <property type="entry name" value="TRYPSIN_DOM"/>
    <property type="match status" value="1"/>
</dbReference>
<evidence type="ECO:0000259" key="20">
    <source>
        <dbReference type="PROSITE" id="PS50998"/>
    </source>
</evidence>
<dbReference type="GO" id="GO:0006508">
    <property type="term" value="P:proteolysis"/>
    <property type="evidence" value="ECO:0007669"/>
    <property type="project" value="UniProtKB-KW"/>
</dbReference>
<dbReference type="InterPro" id="IPR012224">
    <property type="entry name" value="Pept_S1A_FX"/>
</dbReference>
<name>A0A4W2I868_BOBOX</name>
<dbReference type="GO" id="GO:0005509">
    <property type="term" value="F:calcium ion binding"/>
    <property type="evidence" value="ECO:0007669"/>
    <property type="project" value="InterPro"/>
</dbReference>
<accession>A0A4W2I868</accession>
<evidence type="ECO:0000256" key="9">
    <source>
        <dbReference type="ARBA" id="ARBA00022801"/>
    </source>
</evidence>
<dbReference type="InterPro" id="IPR035972">
    <property type="entry name" value="GLA-like_dom_SF"/>
</dbReference>
<evidence type="ECO:0000256" key="17">
    <source>
        <dbReference type="RuleBase" id="RU363034"/>
    </source>
</evidence>
<keyword evidence="4" id="KW-0245">EGF-like domain</keyword>
<dbReference type="GO" id="GO:0004252">
    <property type="term" value="F:serine-type endopeptidase activity"/>
    <property type="evidence" value="ECO:0007669"/>
    <property type="project" value="InterPro"/>
</dbReference>
<evidence type="ECO:0000256" key="10">
    <source>
        <dbReference type="ARBA" id="ARBA00022825"/>
    </source>
</evidence>
<organism evidence="21 22">
    <name type="scientific">Bos indicus x Bos taurus</name>
    <name type="common">Hybrid cattle</name>
    <dbReference type="NCBI Taxonomy" id="30522"/>
    <lineage>
        <taxon>Eukaryota</taxon>
        <taxon>Metazoa</taxon>
        <taxon>Chordata</taxon>
        <taxon>Craniata</taxon>
        <taxon>Vertebrata</taxon>
        <taxon>Euteleostomi</taxon>
        <taxon>Mammalia</taxon>
        <taxon>Eutheria</taxon>
        <taxon>Laurasiatheria</taxon>
        <taxon>Artiodactyla</taxon>
        <taxon>Ruminantia</taxon>
        <taxon>Pecora</taxon>
        <taxon>Bovidae</taxon>
        <taxon>Bovinae</taxon>
        <taxon>Bos</taxon>
    </lineage>
</organism>
<evidence type="ECO:0000256" key="4">
    <source>
        <dbReference type="ARBA" id="ARBA00022536"/>
    </source>
</evidence>
<keyword evidence="10 17" id="KW-0720">Serine protease</keyword>
<dbReference type="Pfam" id="PF00594">
    <property type="entry name" value="Gla"/>
    <property type="match status" value="1"/>
</dbReference>
<dbReference type="FunFam" id="2.40.10.10:FF:000013">
    <property type="entry name" value="Coagulation factor X"/>
    <property type="match status" value="1"/>
</dbReference>
<dbReference type="Gene3D" id="4.10.740.10">
    <property type="entry name" value="Coagulation Factor IX"/>
    <property type="match status" value="1"/>
</dbReference>
<comment type="subcellular location">
    <subcellularLocation>
        <location evidence="1">Secreted</location>
    </subcellularLocation>
</comment>
<feature type="active site" description="Charge relay system" evidence="16">
    <location>
        <position position="346"/>
    </location>
</feature>
<evidence type="ECO:0000256" key="13">
    <source>
        <dbReference type="ARBA" id="ARBA00023145"/>
    </source>
</evidence>
<evidence type="ECO:0000256" key="7">
    <source>
        <dbReference type="ARBA" id="ARBA00022729"/>
    </source>
</evidence>
<dbReference type="PANTHER" id="PTHR24278:SF26">
    <property type="entry name" value="COAGULATION FACTOR VII"/>
    <property type="match status" value="1"/>
</dbReference>
<dbReference type="Gene3D" id="2.10.25.10">
    <property type="entry name" value="Laminin"/>
    <property type="match status" value="1"/>
</dbReference>
<dbReference type="InterPro" id="IPR018114">
    <property type="entry name" value="TRYPSIN_HIS"/>
</dbReference>
<dbReference type="PROSITE" id="PS50998">
    <property type="entry name" value="GLA_2"/>
    <property type="match status" value="1"/>
</dbReference>
<keyword evidence="7 18" id="KW-0732">Signal</keyword>
<dbReference type="Gene3D" id="2.40.10.10">
    <property type="entry name" value="Trypsin-like serine proteases"/>
    <property type="match status" value="1"/>
</dbReference>
<dbReference type="InterPro" id="IPR043504">
    <property type="entry name" value="Peptidase_S1_PA_chymotrypsin"/>
</dbReference>
<evidence type="ECO:0000313" key="22">
    <source>
        <dbReference type="Proteomes" id="UP000429181"/>
    </source>
</evidence>
<dbReference type="PIRSF" id="PIRSF001143">
    <property type="entry name" value="Factor_X"/>
    <property type="match status" value="1"/>
</dbReference>
<keyword evidence="5 17" id="KW-0645">Protease</keyword>
<dbReference type="FunFam" id="2.10.25.10:FF:000259">
    <property type="entry name" value="Coagulation factor VII"/>
    <property type="match status" value="1"/>
</dbReference>
<keyword evidence="3" id="KW-0964">Secreted</keyword>
<evidence type="ECO:0000256" key="8">
    <source>
        <dbReference type="ARBA" id="ARBA00022737"/>
    </source>
</evidence>
<feature type="chain" id="PRO_5021332652" evidence="18">
    <location>
        <begin position="23"/>
        <end position="409"/>
    </location>
</feature>
<feature type="domain" description="Gla" evidence="20">
    <location>
        <begin position="40"/>
        <end position="86"/>
    </location>
</feature>
<proteinExistence type="predicted"/>
<evidence type="ECO:0000256" key="5">
    <source>
        <dbReference type="ARBA" id="ARBA00022670"/>
    </source>
</evidence>
<dbReference type="PROSITE" id="PS00134">
    <property type="entry name" value="TRYPSIN_HIS"/>
    <property type="match status" value="1"/>
</dbReference>
<evidence type="ECO:0000256" key="12">
    <source>
        <dbReference type="ARBA" id="ARBA00023084"/>
    </source>
</evidence>
<evidence type="ECO:0000256" key="15">
    <source>
        <dbReference type="ARBA" id="ARBA00023180"/>
    </source>
</evidence>
<dbReference type="InterPro" id="IPR017857">
    <property type="entry name" value="Coagulation_fac-like_Gla_dom"/>
</dbReference>
<feature type="domain" description="Peptidase S1" evidence="19">
    <location>
        <begin position="155"/>
        <end position="394"/>
    </location>
</feature>
<keyword evidence="15" id="KW-0325">Glycoprotein</keyword>
<dbReference type="PANTHER" id="PTHR24278">
    <property type="entry name" value="COAGULATION FACTOR"/>
    <property type="match status" value="1"/>
</dbReference>
<keyword evidence="9 17" id="KW-0378">Hydrolase</keyword>
<sequence length="409" mass="44885">MLSQAWALALLCFLLSLWGSLPAVFLPQEQALSILHRPRRANGFLEELLPGSLERECREELCSFEEAHEIFRNEERTRQFWVSYNDKQSQLICANDNGGCEQYCGADPGAGRFCWCHEGYALQADGVSCAPTVEYPCGKIPVLEKRNGSKPQGRIVGGHVCPKGECPWQAMLKLNGALLCGGTLVGPAWVVSAAHCFERLRSRGNLTAVLGEHDLSRVEGPEQERRVAQIIVPKQYVPGQTDHDVALLQLAQPVALGDHVAPLCLPDPDFADQTLAFVRFSAVSGWGQLLERGVTARKLMVVLVPRLLTQDCLQQSRQRPGGPVVTDNMFCAGYSDGSKDACKGDSGGPHATRFRGTWFLTGVVSWGEGCAAAGHFGIYTRVSRYTAWLRQLMGHPPSRQGFFQVPLLP</sequence>
<keyword evidence="2" id="KW-0301">Gamma-carboxyglutamic acid</keyword>
<evidence type="ECO:0000256" key="2">
    <source>
        <dbReference type="ARBA" id="ARBA00022479"/>
    </source>
</evidence>
<evidence type="ECO:0000259" key="19">
    <source>
        <dbReference type="PROSITE" id="PS50240"/>
    </source>
</evidence>
<keyword evidence="6" id="KW-0356">Hemostasis</keyword>
<dbReference type="Ensembl" id="ENSBIXT00005049702.1">
    <property type="protein sequence ID" value="ENSBIXP00005039994.1"/>
    <property type="gene ID" value="ENSBIXG00005003839.1"/>
</dbReference>
<dbReference type="AlphaFoldDB" id="A0A4W2I868"/>
<feature type="active site" description="Charge relay system" evidence="16">
    <location>
        <position position="244"/>
    </location>
</feature>
<dbReference type="GeneTree" id="ENSGT00940000154474"/>
<feature type="signal peptide" evidence="18">
    <location>
        <begin position="1"/>
        <end position="22"/>
    </location>
</feature>
<keyword evidence="11" id="KW-0106">Calcium</keyword>
<gene>
    <name evidence="21" type="primary">F7</name>
</gene>
<dbReference type="GO" id="GO:0005615">
    <property type="term" value="C:extracellular space"/>
    <property type="evidence" value="ECO:0007669"/>
    <property type="project" value="TreeGrafter"/>
</dbReference>
<dbReference type="PRINTS" id="PR00722">
    <property type="entry name" value="CHYMOTRYPSIN"/>
</dbReference>
<dbReference type="PRINTS" id="PR00001">
    <property type="entry name" value="GLABLOOD"/>
</dbReference>
<dbReference type="Proteomes" id="UP000429181">
    <property type="component" value="Chromosome 12"/>
</dbReference>
<dbReference type="Pfam" id="PF14670">
    <property type="entry name" value="FXa_inhibition"/>
    <property type="match status" value="1"/>
</dbReference>
<keyword evidence="8" id="KW-0677">Repeat</keyword>
<dbReference type="SMART" id="SM00069">
    <property type="entry name" value="GLA"/>
    <property type="match status" value="1"/>
</dbReference>
<dbReference type="PROSITE" id="PS00011">
    <property type="entry name" value="GLA_1"/>
    <property type="match status" value="1"/>
</dbReference>
<dbReference type="SMART" id="SM00020">
    <property type="entry name" value="Tryp_SPc"/>
    <property type="match status" value="1"/>
</dbReference>
<reference evidence="21 22" key="1">
    <citation type="submission" date="2018-11" db="EMBL/GenBank/DDBJ databases">
        <title>Haplotype-resolved cattle genomes.</title>
        <authorList>
            <person name="Low W.Y."/>
            <person name="Tearle R."/>
            <person name="Bickhart D.M."/>
            <person name="Rosen B.D."/>
            <person name="Koren S."/>
            <person name="Rhie A."/>
            <person name="Hiendleder S."/>
            <person name="Phillippy A.M."/>
            <person name="Smith T.P.L."/>
            <person name="Williams J.L."/>
        </authorList>
    </citation>
    <scope>NUCLEOTIDE SEQUENCE [LARGE SCALE GENOMIC DNA]</scope>
</reference>
<dbReference type="SUPFAM" id="SSF57630">
    <property type="entry name" value="GLA-domain"/>
    <property type="match status" value="1"/>
</dbReference>
<keyword evidence="14" id="KW-1015">Disulfide bond</keyword>
<evidence type="ECO:0000256" key="6">
    <source>
        <dbReference type="ARBA" id="ARBA00022696"/>
    </source>
</evidence>
<dbReference type="InterPro" id="IPR000294">
    <property type="entry name" value="GLA_domain"/>
</dbReference>
<dbReference type="InterPro" id="IPR001254">
    <property type="entry name" value="Trypsin_dom"/>
</dbReference>
<evidence type="ECO:0000256" key="11">
    <source>
        <dbReference type="ARBA" id="ARBA00022837"/>
    </source>
</evidence>
<dbReference type="FunFam" id="4.10.740.10:FF:000001">
    <property type="entry name" value="vitamin K-dependent protein S"/>
    <property type="match status" value="1"/>
</dbReference>
<evidence type="ECO:0000256" key="16">
    <source>
        <dbReference type="PIRSR" id="PIRSR001143-1"/>
    </source>
</evidence>
<evidence type="ECO:0000256" key="3">
    <source>
        <dbReference type="ARBA" id="ARBA00022525"/>
    </source>
</evidence>
<evidence type="ECO:0000256" key="18">
    <source>
        <dbReference type="SAM" id="SignalP"/>
    </source>
</evidence>
<evidence type="ECO:0000256" key="14">
    <source>
        <dbReference type="ARBA" id="ARBA00023157"/>
    </source>
</evidence>
<evidence type="ECO:0000256" key="1">
    <source>
        <dbReference type="ARBA" id="ARBA00004613"/>
    </source>
</evidence>
<dbReference type="CDD" id="cd00190">
    <property type="entry name" value="Tryp_SPc"/>
    <property type="match status" value="1"/>
</dbReference>
<reference evidence="21" key="2">
    <citation type="submission" date="2025-08" db="UniProtKB">
        <authorList>
            <consortium name="Ensembl"/>
        </authorList>
    </citation>
    <scope>IDENTIFICATION</scope>
</reference>
<dbReference type="InterPro" id="IPR001314">
    <property type="entry name" value="Peptidase_S1A"/>
</dbReference>
<evidence type="ECO:0000313" key="21">
    <source>
        <dbReference type="Ensembl" id="ENSBIXP00005039994.1"/>
    </source>
</evidence>
<keyword evidence="12" id="KW-0094">Blood coagulation</keyword>
<keyword evidence="13" id="KW-0865">Zymogen</keyword>
<dbReference type="SUPFAM" id="SSF50494">
    <property type="entry name" value="Trypsin-like serine proteases"/>
    <property type="match status" value="1"/>
</dbReference>